<feature type="domain" description="D-isomer specific 2-hydroxyacid dehydrogenase NAD-binding" evidence="3">
    <location>
        <begin position="119"/>
        <end position="313"/>
    </location>
</feature>
<dbReference type="PANTHER" id="PTHR43333">
    <property type="entry name" value="2-HACID_DH_C DOMAIN-CONTAINING PROTEIN"/>
    <property type="match status" value="1"/>
</dbReference>
<accession>A0A9D4ECE6</accession>
<evidence type="ECO:0000259" key="3">
    <source>
        <dbReference type="Pfam" id="PF02826"/>
    </source>
</evidence>
<dbReference type="Proteomes" id="UP000828390">
    <property type="component" value="Unassembled WGS sequence"/>
</dbReference>
<dbReference type="PANTHER" id="PTHR43333:SF1">
    <property type="entry name" value="D-ISOMER SPECIFIC 2-HYDROXYACID DEHYDROGENASE NAD-BINDING DOMAIN-CONTAINING PROTEIN"/>
    <property type="match status" value="1"/>
</dbReference>
<evidence type="ECO:0000313" key="4">
    <source>
        <dbReference type="EMBL" id="KAH3777777.1"/>
    </source>
</evidence>
<dbReference type="Gene3D" id="3.40.50.720">
    <property type="entry name" value="NAD(P)-binding Rossmann-like Domain"/>
    <property type="match status" value="2"/>
</dbReference>
<reference evidence="4" key="2">
    <citation type="submission" date="2020-11" db="EMBL/GenBank/DDBJ databases">
        <authorList>
            <person name="McCartney M.A."/>
            <person name="Auch B."/>
            <person name="Kono T."/>
            <person name="Mallez S."/>
            <person name="Becker A."/>
            <person name="Gohl D.M."/>
            <person name="Silverstein K.A.T."/>
            <person name="Koren S."/>
            <person name="Bechman K.B."/>
            <person name="Herman A."/>
            <person name="Abrahante J.E."/>
            <person name="Garbe J."/>
        </authorList>
    </citation>
    <scope>NUCLEOTIDE SEQUENCE</scope>
    <source>
        <strain evidence="4">Duluth1</strain>
        <tissue evidence="4">Whole animal</tissue>
    </source>
</reference>
<proteinExistence type="predicted"/>
<comment type="caution">
    <text evidence="4">The sequence shown here is derived from an EMBL/GenBank/DDBJ whole genome shotgun (WGS) entry which is preliminary data.</text>
</comment>
<dbReference type="CDD" id="cd05300">
    <property type="entry name" value="2-Hacid_dh_1"/>
    <property type="match status" value="1"/>
</dbReference>
<evidence type="ECO:0000256" key="1">
    <source>
        <dbReference type="ARBA" id="ARBA00023002"/>
    </source>
</evidence>
<evidence type="ECO:0000313" key="5">
    <source>
        <dbReference type="Proteomes" id="UP000828390"/>
    </source>
</evidence>
<dbReference type="EMBL" id="JAIWYP010000009">
    <property type="protein sequence ID" value="KAH3777777.1"/>
    <property type="molecule type" value="Genomic_DNA"/>
</dbReference>
<name>A0A9D4ECE6_DREPO</name>
<dbReference type="Pfam" id="PF02826">
    <property type="entry name" value="2-Hacid_dh_C"/>
    <property type="match status" value="1"/>
</dbReference>
<evidence type="ECO:0000256" key="2">
    <source>
        <dbReference type="ARBA" id="ARBA00023027"/>
    </source>
</evidence>
<dbReference type="GO" id="GO:0016491">
    <property type="term" value="F:oxidoreductase activity"/>
    <property type="evidence" value="ECO:0007669"/>
    <property type="project" value="UniProtKB-KW"/>
</dbReference>
<gene>
    <name evidence="4" type="ORF">DPMN_179225</name>
</gene>
<sequence length="320" mass="34554">MKKMANVFIATCVSGLSDAVRKILPSTSITSINRINKDAGPGITHEEVAAIEKHADILLADVPVIQAVAHSAQKLKWAASTWAGVEGLVKFIKDTKTPSFTVTRMGGAFNTLMCEYVLANILARERHVLELAKQQEAATWDKVPYMKYRSLSELTVCILGLGEIGTAVASLCGKLGMKVIGVTRNPVADDRKCPEVTQYSLVTDLSEVLAVSDYVVSILPSTPQSRGLLSADMFSHCKNKVCYTGDMFSHCKNKKTVFINIGRGDVVDEESIVKAINNGWLGGAVLDVFDQEPLPPTSRLWSLPGVIVTPHLAGPSTANQ</sequence>
<keyword evidence="5" id="KW-1185">Reference proteome</keyword>
<protein>
    <recommendedName>
        <fullName evidence="3">D-isomer specific 2-hydroxyacid dehydrogenase NAD-binding domain-containing protein</fullName>
    </recommendedName>
</protein>
<keyword evidence="1" id="KW-0560">Oxidoreductase</keyword>
<dbReference type="AlphaFoldDB" id="A0A9D4ECE6"/>
<feature type="non-terminal residue" evidence="4">
    <location>
        <position position="1"/>
    </location>
</feature>
<dbReference type="GO" id="GO:0051287">
    <property type="term" value="F:NAD binding"/>
    <property type="evidence" value="ECO:0007669"/>
    <property type="project" value="InterPro"/>
</dbReference>
<dbReference type="InterPro" id="IPR006140">
    <property type="entry name" value="D-isomer_DH_NAD-bd"/>
</dbReference>
<dbReference type="SUPFAM" id="SSF51735">
    <property type="entry name" value="NAD(P)-binding Rossmann-fold domains"/>
    <property type="match status" value="1"/>
</dbReference>
<reference evidence="4" key="1">
    <citation type="journal article" date="2019" name="bioRxiv">
        <title>The Genome of the Zebra Mussel, Dreissena polymorpha: A Resource for Invasive Species Research.</title>
        <authorList>
            <person name="McCartney M.A."/>
            <person name="Auch B."/>
            <person name="Kono T."/>
            <person name="Mallez S."/>
            <person name="Zhang Y."/>
            <person name="Obille A."/>
            <person name="Becker A."/>
            <person name="Abrahante J.E."/>
            <person name="Garbe J."/>
            <person name="Badalamenti J.P."/>
            <person name="Herman A."/>
            <person name="Mangelson H."/>
            <person name="Liachko I."/>
            <person name="Sullivan S."/>
            <person name="Sone E.D."/>
            <person name="Koren S."/>
            <person name="Silverstein K.A.T."/>
            <person name="Beckman K.B."/>
            <person name="Gohl D.M."/>
        </authorList>
    </citation>
    <scope>NUCLEOTIDE SEQUENCE</scope>
    <source>
        <strain evidence="4">Duluth1</strain>
        <tissue evidence="4">Whole animal</tissue>
    </source>
</reference>
<organism evidence="4 5">
    <name type="scientific">Dreissena polymorpha</name>
    <name type="common">Zebra mussel</name>
    <name type="synonym">Mytilus polymorpha</name>
    <dbReference type="NCBI Taxonomy" id="45954"/>
    <lineage>
        <taxon>Eukaryota</taxon>
        <taxon>Metazoa</taxon>
        <taxon>Spiralia</taxon>
        <taxon>Lophotrochozoa</taxon>
        <taxon>Mollusca</taxon>
        <taxon>Bivalvia</taxon>
        <taxon>Autobranchia</taxon>
        <taxon>Heteroconchia</taxon>
        <taxon>Euheterodonta</taxon>
        <taxon>Imparidentia</taxon>
        <taxon>Neoheterodontei</taxon>
        <taxon>Myida</taxon>
        <taxon>Dreissenoidea</taxon>
        <taxon>Dreissenidae</taxon>
        <taxon>Dreissena</taxon>
    </lineage>
</organism>
<keyword evidence="2" id="KW-0520">NAD</keyword>
<dbReference type="InterPro" id="IPR036291">
    <property type="entry name" value="NAD(P)-bd_dom_sf"/>
</dbReference>